<dbReference type="PROSITE" id="PS51257">
    <property type="entry name" value="PROKAR_LIPOPROTEIN"/>
    <property type="match status" value="1"/>
</dbReference>
<gene>
    <name evidence="1" type="ORF">HMPREF9449_02784</name>
</gene>
<dbReference type="Pfam" id="PF13036">
    <property type="entry name" value="LpoB"/>
    <property type="match status" value="1"/>
</dbReference>
<dbReference type="RefSeq" id="WP_009137927.1">
    <property type="nucleotide sequence ID" value="NZ_JH594597.1"/>
</dbReference>
<comment type="caution">
    <text evidence="1">The sequence shown here is derived from an EMBL/GenBank/DDBJ whole genome shotgun (WGS) entry which is preliminary data.</text>
</comment>
<organism evidence="1 2">
    <name type="scientific">Odoribacter laneus YIT 12061</name>
    <dbReference type="NCBI Taxonomy" id="742817"/>
    <lineage>
        <taxon>Bacteria</taxon>
        <taxon>Pseudomonadati</taxon>
        <taxon>Bacteroidota</taxon>
        <taxon>Bacteroidia</taxon>
        <taxon>Bacteroidales</taxon>
        <taxon>Odoribacteraceae</taxon>
        <taxon>Odoribacter</taxon>
    </lineage>
</organism>
<dbReference type="Proteomes" id="UP000004892">
    <property type="component" value="Unassembled WGS sequence"/>
</dbReference>
<dbReference type="GeneID" id="98070309"/>
<evidence type="ECO:0008006" key="3">
    <source>
        <dbReference type="Google" id="ProtNLM"/>
    </source>
</evidence>
<evidence type="ECO:0000313" key="2">
    <source>
        <dbReference type="Proteomes" id="UP000004892"/>
    </source>
</evidence>
<dbReference type="PANTHER" id="PTHR40593:SF1">
    <property type="entry name" value="PENICILLIN-BINDING PROTEIN ACTIVATOR LPOB"/>
    <property type="match status" value="1"/>
</dbReference>
<name>H1DKJ8_9BACT</name>
<dbReference type="AlphaFoldDB" id="H1DKJ8"/>
<sequence length="200" mass="22582">MKKIAFIVLVLGVILSFMSCSANRKVVRIDSNEVVDLSGRWNDTDSRLVSSNMIQDLLSGRWILNYESAHGGKLPVVVVGTVLNKSHEHIDAETFIKDIEKAILDHGSVRLVQAGAKREELRAEREDQNKGYVSLETAKRWGRELGADFMLQGTINSIVDTYKKNKVVSYQINLELTDLETSEIVWMGDKKIKKTVSDRF</sequence>
<dbReference type="eggNOG" id="COG3417">
    <property type="taxonomic scope" value="Bacteria"/>
</dbReference>
<keyword evidence="2" id="KW-1185">Reference proteome</keyword>
<accession>H1DKJ8</accession>
<dbReference type="GO" id="GO:0031241">
    <property type="term" value="C:periplasmic side of cell outer membrane"/>
    <property type="evidence" value="ECO:0007669"/>
    <property type="project" value="TreeGrafter"/>
</dbReference>
<dbReference type="PANTHER" id="PTHR40593">
    <property type="entry name" value="PENICILLIN-BINDING PROTEIN ACTIVATOR LPOB"/>
    <property type="match status" value="1"/>
</dbReference>
<proteinExistence type="predicted"/>
<dbReference type="PATRIC" id="fig|742817.3.peg.2975"/>
<dbReference type="EMBL" id="ADMC01000030">
    <property type="protein sequence ID" value="EHP45491.1"/>
    <property type="molecule type" value="Genomic_DNA"/>
</dbReference>
<dbReference type="HOGENOM" id="CLU_114013_1_0_10"/>
<dbReference type="GO" id="GO:0030234">
    <property type="term" value="F:enzyme regulator activity"/>
    <property type="evidence" value="ECO:0007669"/>
    <property type="project" value="TreeGrafter"/>
</dbReference>
<dbReference type="STRING" id="742817.HMPREF9449_02784"/>
<evidence type="ECO:0000313" key="1">
    <source>
        <dbReference type="EMBL" id="EHP45491.1"/>
    </source>
</evidence>
<dbReference type="InterPro" id="IPR014094">
    <property type="entry name" value="LpoB"/>
</dbReference>
<dbReference type="GO" id="GO:0009252">
    <property type="term" value="P:peptidoglycan biosynthetic process"/>
    <property type="evidence" value="ECO:0007669"/>
    <property type="project" value="TreeGrafter"/>
</dbReference>
<protein>
    <recommendedName>
        <fullName evidence="3">Penicillin-binding protein activator LpoB</fullName>
    </recommendedName>
</protein>
<dbReference type="Gene3D" id="3.40.50.10610">
    <property type="entry name" value="ABC-type transport auxiliary lipoprotein component"/>
    <property type="match status" value="1"/>
</dbReference>
<reference evidence="1 2" key="1">
    <citation type="submission" date="2012-01" db="EMBL/GenBank/DDBJ databases">
        <title>The Genome Sequence of Odoribacter laneus YIT 12061.</title>
        <authorList>
            <consortium name="The Broad Institute Genome Sequencing Platform"/>
            <person name="Earl A."/>
            <person name="Ward D."/>
            <person name="Feldgarden M."/>
            <person name="Gevers D."/>
            <person name="Morotomi M."/>
            <person name="Young S.K."/>
            <person name="Zeng Q."/>
            <person name="Gargeya S."/>
            <person name="Fitzgerald M."/>
            <person name="Haas B."/>
            <person name="Abouelleil A."/>
            <person name="Alvarado L."/>
            <person name="Arachchi H.M."/>
            <person name="Berlin A."/>
            <person name="Chapman S.B."/>
            <person name="Gearin G."/>
            <person name="Goldberg J."/>
            <person name="Griggs A."/>
            <person name="Gujja S."/>
            <person name="Hansen M."/>
            <person name="Heiman D."/>
            <person name="Howarth C."/>
            <person name="Larimer J."/>
            <person name="Lui A."/>
            <person name="MacDonald P.J.P."/>
            <person name="McCowen C."/>
            <person name="Montmayeur A."/>
            <person name="Murphy C."/>
            <person name="Neiman D."/>
            <person name="Pearson M."/>
            <person name="Priest M."/>
            <person name="Roberts A."/>
            <person name="Saif S."/>
            <person name="Shea T."/>
            <person name="Sisk P."/>
            <person name="Stolte C."/>
            <person name="Sykes S."/>
            <person name="Wortman J."/>
            <person name="Nusbaum C."/>
            <person name="Birren B."/>
        </authorList>
    </citation>
    <scope>NUCLEOTIDE SEQUENCE [LARGE SCALE GENOMIC DNA]</scope>
    <source>
        <strain evidence="1 2">YIT 12061</strain>
    </source>
</reference>